<gene>
    <name evidence="2" type="ORF">UFOVP755_49</name>
</gene>
<sequence>MTVKKSIPKQDQAKTKDQAKTQDQVQVQDQTQIAVGQSQDQHSSENQGQDMKKNNQDQTQSQDQAQDQKKIVAVLSSALMSMLTSPKTKQVKQDQAKTKSEKKAFKNLQDQFIDYTALSLSFFGQVISLNDVKSKVALSKDFDDQVSSLVNRSSIGSIDKDTNFSGSIVFNGSQAVNLIDHQVFCFSKSYSEDKNDKTHQGVYSWQAQKFVKLVLINQAIKSNKSLKIDQPSSCPFVSLSWSSFASALLSLGCPLMSIEKISILKKSFDHDLIDHLNNEKLLLEIDLSFSSILSLGQPKQDQNQVKA</sequence>
<feature type="compositionally biased region" description="Polar residues" evidence="1">
    <location>
        <begin position="33"/>
        <end position="49"/>
    </location>
</feature>
<organism evidence="2">
    <name type="scientific">uncultured Caudovirales phage</name>
    <dbReference type="NCBI Taxonomy" id="2100421"/>
    <lineage>
        <taxon>Viruses</taxon>
        <taxon>Duplodnaviria</taxon>
        <taxon>Heunggongvirae</taxon>
        <taxon>Uroviricota</taxon>
        <taxon>Caudoviricetes</taxon>
        <taxon>Peduoviridae</taxon>
        <taxon>Maltschvirus</taxon>
        <taxon>Maltschvirus maltsch</taxon>
    </lineage>
</organism>
<feature type="compositionally biased region" description="Low complexity" evidence="1">
    <location>
        <begin position="21"/>
        <end position="32"/>
    </location>
</feature>
<feature type="region of interest" description="Disordered" evidence="1">
    <location>
        <begin position="1"/>
        <end position="67"/>
    </location>
</feature>
<feature type="compositionally biased region" description="Low complexity" evidence="1">
    <location>
        <begin position="56"/>
        <end position="65"/>
    </location>
</feature>
<name>A0A6J7X5I8_9CAUD</name>
<evidence type="ECO:0000256" key="1">
    <source>
        <dbReference type="SAM" id="MobiDB-lite"/>
    </source>
</evidence>
<protein>
    <submittedName>
        <fullName evidence="2">Uncharacterized protein</fullName>
    </submittedName>
</protein>
<feature type="compositionally biased region" description="Basic and acidic residues" evidence="1">
    <location>
        <begin position="11"/>
        <end position="20"/>
    </location>
</feature>
<evidence type="ECO:0000313" key="2">
    <source>
        <dbReference type="EMBL" id="CAB5226118.1"/>
    </source>
</evidence>
<proteinExistence type="predicted"/>
<dbReference type="EMBL" id="LR798356">
    <property type="protein sequence ID" value="CAB5226118.1"/>
    <property type="molecule type" value="Genomic_DNA"/>
</dbReference>
<reference evidence="2" key="1">
    <citation type="submission" date="2020-05" db="EMBL/GenBank/DDBJ databases">
        <authorList>
            <person name="Chiriac C."/>
            <person name="Salcher M."/>
            <person name="Ghai R."/>
            <person name="Kavagutti S V."/>
        </authorList>
    </citation>
    <scope>NUCLEOTIDE SEQUENCE</scope>
</reference>
<accession>A0A6J7X5I8</accession>